<dbReference type="SMART" id="SM00100">
    <property type="entry name" value="cNMP"/>
    <property type="match status" value="1"/>
</dbReference>
<feature type="domain" description="Cyclic nucleotide-binding" evidence="1">
    <location>
        <begin position="29"/>
        <end position="130"/>
    </location>
</feature>
<gene>
    <name evidence="2" type="ORF">DFR45_102246</name>
</gene>
<proteinExistence type="predicted"/>
<dbReference type="PROSITE" id="PS50042">
    <property type="entry name" value="CNMP_BINDING_3"/>
    <property type="match status" value="1"/>
</dbReference>
<dbReference type="RefSeq" id="WP_114482424.1">
    <property type="nucleotide sequence ID" value="NZ_QPJU01000002.1"/>
</dbReference>
<comment type="caution">
    <text evidence="2">The sequence shown here is derived from an EMBL/GenBank/DDBJ whole genome shotgun (WGS) entry which is preliminary data.</text>
</comment>
<dbReference type="Proteomes" id="UP000252174">
    <property type="component" value="Unassembled WGS sequence"/>
</dbReference>
<dbReference type="SUPFAM" id="SSF51206">
    <property type="entry name" value="cAMP-binding domain-like"/>
    <property type="match status" value="1"/>
</dbReference>
<evidence type="ECO:0000313" key="3">
    <source>
        <dbReference type="Proteomes" id="UP000252174"/>
    </source>
</evidence>
<dbReference type="InterPro" id="IPR050397">
    <property type="entry name" value="Env_Response_Regulators"/>
</dbReference>
<accession>A0A369ATQ6</accession>
<dbReference type="InterPro" id="IPR000595">
    <property type="entry name" value="cNMP-bd_dom"/>
</dbReference>
<dbReference type="EMBL" id="QPJU01000002">
    <property type="protein sequence ID" value="RCX10844.1"/>
    <property type="molecule type" value="Genomic_DNA"/>
</dbReference>
<evidence type="ECO:0000313" key="2">
    <source>
        <dbReference type="EMBL" id="RCX10844.1"/>
    </source>
</evidence>
<evidence type="ECO:0000259" key="1">
    <source>
        <dbReference type="PROSITE" id="PS50042"/>
    </source>
</evidence>
<dbReference type="InterPro" id="IPR018490">
    <property type="entry name" value="cNMP-bd_dom_sf"/>
</dbReference>
<name>A0A369ATQ6_9BURK</name>
<dbReference type="Gene3D" id="2.60.120.10">
    <property type="entry name" value="Jelly Rolls"/>
    <property type="match status" value="1"/>
</dbReference>
<dbReference type="Pfam" id="PF00027">
    <property type="entry name" value="cNMP_binding"/>
    <property type="match status" value="1"/>
</dbReference>
<keyword evidence="3" id="KW-1185">Reference proteome</keyword>
<dbReference type="AlphaFoldDB" id="A0A369ATQ6"/>
<dbReference type="OrthoDB" id="8900094at2"/>
<dbReference type="InterPro" id="IPR014710">
    <property type="entry name" value="RmlC-like_jellyroll"/>
</dbReference>
<protein>
    <submittedName>
        <fullName evidence="2">Cyclic nucleotide-binding protein</fullName>
    </submittedName>
</protein>
<dbReference type="GO" id="GO:0003700">
    <property type="term" value="F:DNA-binding transcription factor activity"/>
    <property type="evidence" value="ECO:0007669"/>
    <property type="project" value="TreeGrafter"/>
</dbReference>
<dbReference type="PANTHER" id="PTHR24567">
    <property type="entry name" value="CRP FAMILY TRANSCRIPTIONAL REGULATORY PROTEIN"/>
    <property type="match status" value="1"/>
</dbReference>
<dbReference type="CDD" id="cd00038">
    <property type="entry name" value="CAP_ED"/>
    <property type="match status" value="1"/>
</dbReference>
<dbReference type="PANTHER" id="PTHR24567:SF74">
    <property type="entry name" value="HTH-TYPE TRANSCRIPTIONAL REGULATOR ARCR"/>
    <property type="match status" value="1"/>
</dbReference>
<dbReference type="GO" id="GO:0005829">
    <property type="term" value="C:cytosol"/>
    <property type="evidence" value="ECO:0007669"/>
    <property type="project" value="TreeGrafter"/>
</dbReference>
<sequence length="163" mass="17342">MSSLAHPAAKIDLTGLLAAISQANAEDSLNNPLSPAQWELLGSYLQPLSVPSGHVLFPQGSLDRTLYFIESGNLSVHYQDDKGRLRIALVGPGTIVGEGAFFAHRPRSATVQATAASKLWSIAALRFSELSNRQPAIALGVAMAAGAVMAKRLANRRRRIAIT</sequence>
<reference evidence="2 3" key="1">
    <citation type="submission" date="2018-07" db="EMBL/GenBank/DDBJ databases">
        <title>Genomic Encyclopedia of Type Strains, Phase IV (KMG-IV): sequencing the most valuable type-strain genomes for metagenomic binning, comparative biology and taxonomic classification.</title>
        <authorList>
            <person name="Goeker M."/>
        </authorList>
    </citation>
    <scope>NUCLEOTIDE SEQUENCE [LARGE SCALE GENOMIC DNA]</scope>
    <source>
        <strain evidence="2 3">DSM 100911</strain>
    </source>
</reference>
<organism evidence="2 3">
    <name type="scientific">Extensimonas vulgaris</name>
    <dbReference type="NCBI Taxonomy" id="1031594"/>
    <lineage>
        <taxon>Bacteria</taxon>
        <taxon>Pseudomonadati</taxon>
        <taxon>Pseudomonadota</taxon>
        <taxon>Betaproteobacteria</taxon>
        <taxon>Burkholderiales</taxon>
        <taxon>Comamonadaceae</taxon>
        <taxon>Extensimonas</taxon>
    </lineage>
</organism>